<organism evidence="4 5">
    <name type="scientific">Mycolicibacterium porcinum</name>
    <dbReference type="NCBI Taxonomy" id="39693"/>
    <lineage>
        <taxon>Bacteria</taxon>
        <taxon>Bacillati</taxon>
        <taxon>Actinomycetota</taxon>
        <taxon>Actinomycetes</taxon>
        <taxon>Mycobacteriales</taxon>
        <taxon>Mycobacteriaceae</taxon>
        <taxon>Mycolicibacterium</taxon>
    </lineage>
</organism>
<dbReference type="InterPro" id="IPR052336">
    <property type="entry name" value="MlaD_Phospholipid_Transporter"/>
</dbReference>
<protein>
    <submittedName>
        <fullName evidence="4">MCE family protein</fullName>
    </submittedName>
</protein>
<comment type="caution">
    <text evidence="4">The sequence shown here is derived from an EMBL/GenBank/DDBJ whole genome shotgun (WGS) entry which is preliminary data.</text>
</comment>
<feature type="domain" description="Mce/MlaD" evidence="2">
    <location>
        <begin position="36"/>
        <end position="109"/>
    </location>
</feature>
<evidence type="ECO:0000256" key="1">
    <source>
        <dbReference type="SAM" id="MobiDB-lite"/>
    </source>
</evidence>
<gene>
    <name evidence="4" type="ORF">H5P34_29405</name>
</gene>
<sequence length="424" mass="44325">MNKQRAVRIGVTAALVVSLVAGTAVLVRGLATANRTTITAYFDNSNGIFPGDDVVLLGVRIGEITAIEPQPERAKITFWIDRRHQVPADAGAAILSPQLITSRAIQLTPAYTGGPELADGAVIPQSRTAVPVEWDDFRTQLEKLSASLQPGSDGTSPLGAFVDTAAENLRGRGADIRAAILELSRAMSALGDHSTDVFGTVKGLATLVSALQTSTGLMKDLNRNLASATSLLADDPAQIGSAVEGLNTAARDIASFAAEHREAVGFGADKLNSIAQALADSSGDIKQALHLAPTTLQNLVNIYEPAHASLTGALALNNFANPIQFLCGAVQAASRLGAEQSAKLCVQYLAPIVKNRQYNFLPIGLNPFVNASARPNELTYSENWMRPDHAGPESAVIQPPPAAEATDPEKGLEGMMVAQPGGGS</sequence>
<dbReference type="Pfam" id="PF02470">
    <property type="entry name" value="MlaD"/>
    <property type="match status" value="1"/>
</dbReference>
<dbReference type="InterPro" id="IPR005693">
    <property type="entry name" value="Mce"/>
</dbReference>
<feature type="region of interest" description="Disordered" evidence="1">
    <location>
        <begin position="389"/>
        <end position="424"/>
    </location>
</feature>
<dbReference type="PANTHER" id="PTHR33371:SF4">
    <property type="entry name" value="INTERMEMBRANE PHOSPHOLIPID TRANSPORT SYSTEM BINDING PROTEIN MLAD"/>
    <property type="match status" value="1"/>
</dbReference>
<evidence type="ECO:0000259" key="2">
    <source>
        <dbReference type="Pfam" id="PF02470"/>
    </source>
</evidence>
<dbReference type="EMBL" id="JACKVC010000026">
    <property type="protein sequence ID" value="MCV7392179.1"/>
    <property type="molecule type" value="Genomic_DNA"/>
</dbReference>
<feature type="domain" description="Mammalian cell entry C-terminal" evidence="3">
    <location>
        <begin position="116"/>
        <end position="290"/>
    </location>
</feature>
<dbReference type="InterPro" id="IPR024516">
    <property type="entry name" value="Mce_C"/>
</dbReference>
<dbReference type="PANTHER" id="PTHR33371">
    <property type="entry name" value="INTERMEMBRANE PHOSPHOLIPID TRANSPORT SYSTEM BINDING PROTEIN MLAD-RELATED"/>
    <property type="match status" value="1"/>
</dbReference>
<dbReference type="GO" id="GO:0005576">
    <property type="term" value="C:extracellular region"/>
    <property type="evidence" value="ECO:0007669"/>
    <property type="project" value="TreeGrafter"/>
</dbReference>
<accession>A0AAW5TDK8</accession>
<reference evidence="4" key="2">
    <citation type="journal article" date="2022" name="BMC Genomics">
        <title>Comparative genome analysis of mycobacteria focusing on tRNA and non-coding RNA.</title>
        <authorList>
            <person name="Behra P.R.K."/>
            <person name="Pettersson B.M.F."/>
            <person name="Ramesh M."/>
            <person name="Das S."/>
            <person name="Dasgupta S."/>
            <person name="Kirsebom L.A."/>
        </authorList>
    </citation>
    <scope>NUCLEOTIDE SEQUENCE</scope>
    <source>
        <strain evidence="4">DSM 44242</strain>
    </source>
</reference>
<evidence type="ECO:0000259" key="3">
    <source>
        <dbReference type="Pfam" id="PF11887"/>
    </source>
</evidence>
<dbReference type="InterPro" id="IPR003399">
    <property type="entry name" value="Mce/MlaD"/>
</dbReference>
<evidence type="ECO:0000313" key="5">
    <source>
        <dbReference type="Proteomes" id="UP001141659"/>
    </source>
</evidence>
<proteinExistence type="predicted"/>
<dbReference type="Pfam" id="PF11887">
    <property type="entry name" value="Mce4_CUP1"/>
    <property type="match status" value="1"/>
</dbReference>
<evidence type="ECO:0000313" key="4">
    <source>
        <dbReference type="EMBL" id="MCV7392179.1"/>
    </source>
</evidence>
<dbReference type="NCBIfam" id="TIGR00996">
    <property type="entry name" value="Mtu_fam_mce"/>
    <property type="match status" value="1"/>
</dbReference>
<dbReference type="Proteomes" id="UP001141659">
    <property type="component" value="Unassembled WGS sequence"/>
</dbReference>
<reference evidence="4" key="1">
    <citation type="submission" date="2020-07" db="EMBL/GenBank/DDBJ databases">
        <authorList>
            <person name="Pettersson B.M.F."/>
            <person name="Behra P.R.K."/>
            <person name="Ramesh M."/>
            <person name="Das S."/>
            <person name="Dasgupta S."/>
            <person name="Kirsebom L.A."/>
        </authorList>
    </citation>
    <scope>NUCLEOTIDE SEQUENCE</scope>
    <source>
        <strain evidence="4">DSM 44242</strain>
    </source>
</reference>
<dbReference type="RefSeq" id="WP_051576779.1">
    <property type="nucleotide sequence ID" value="NZ_JACKVC010000026.1"/>
</dbReference>
<name>A0AAW5TDK8_9MYCO</name>
<dbReference type="AlphaFoldDB" id="A0AAW5TDK8"/>